<dbReference type="Pfam" id="PF02518">
    <property type="entry name" value="HATPase_c"/>
    <property type="match status" value="1"/>
</dbReference>
<feature type="transmembrane region" description="Helical" evidence="6">
    <location>
        <begin position="111"/>
        <end position="130"/>
    </location>
</feature>
<evidence type="ECO:0000256" key="3">
    <source>
        <dbReference type="ARBA" id="ARBA00022679"/>
    </source>
</evidence>
<keyword evidence="6" id="KW-1133">Transmembrane helix</keyword>
<evidence type="ECO:0000256" key="2">
    <source>
        <dbReference type="ARBA" id="ARBA00012438"/>
    </source>
</evidence>
<evidence type="ECO:0000256" key="1">
    <source>
        <dbReference type="ARBA" id="ARBA00000085"/>
    </source>
</evidence>
<accession>A0ABP8UC92</accession>
<dbReference type="PANTHER" id="PTHR24421">
    <property type="entry name" value="NITRATE/NITRITE SENSOR PROTEIN NARX-RELATED"/>
    <property type="match status" value="1"/>
</dbReference>
<comment type="catalytic activity">
    <reaction evidence="1">
        <text>ATP + protein L-histidine = ADP + protein N-phospho-L-histidine.</text>
        <dbReference type="EC" id="2.7.13.3"/>
    </reaction>
</comment>
<dbReference type="InterPro" id="IPR036890">
    <property type="entry name" value="HATPase_C_sf"/>
</dbReference>
<keyword evidence="5" id="KW-0902">Two-component regulatory system</keyword>
<sequence>MHEECRMVPDPVGVQQADRLVAHACVVIRAALLAQFCLAVLVEDRGFHSVQGLFIAAAVAESGWLSWVLLTRPGRPKPMVAVADAAFGVAALVFGAWSAPPNASHFWGNAMYPFTLVSSGAVLAAMCATVRGTMIASTTLAFAYGTGMAWFHEMDPAYAVNISIDMLTYVPFAWVARWLGTEVGAVGARLDVMQEEAVRKAEQLTQAREQARHEQEVAALRLAATETALAAERERLENMASLHDRVLQTMETLARDGVLPDSRLRSHVAVEARWLRRLIEEGGRREDGSLSDRLWSVAEEFERLGLRVEFSARGPAVAIAEPCVHALAEAAREALNNVAKHSGAAYAVMRAVVEPARVLVTVVDTGCGFDPDAVPWGTGLTDSVKTRLGTVHGGFLVESAPGEGTRVELWIPT</sequence>
<feature type="transmembrane region" description="Helical" evidence="6">
    <location>
        <begin position="20"/>
        <end position="42"/>
    </location>
</feature>
<reference evidence="9" key="1">
    <citation type="journal article" date="2019" name="Int. J. Syst. Evol. Microbiol.">
        <title>The Global Catalogue of Microorganisms (GCM) 10K type strain sequencing project: providing services to taxonomists for standard genome sequencing and annotation.</title>
        <authorList>
            <consortium name="The Broad Institute Genomics Platform"/>
            <consortium name="The Broad Institute Genome Sequencing Center for Infectious Disease"/>
            <person name="Wu L."/>
            <person name="Ma J."/>
        </authorList>
    </citation>
    <scope>NUCLEOTIDE SEQUENCE [LARGE SCALE GENOMIC DNA]</scope>
    <source>
        <strain evidence="9">JCM 17939</strain>
    </source>
</reference>
<feature type="transmembrane region" description="Helical" evidence="6">
    <location>
        <begin position="48"/>
        <end position="70"/>
    </location>
</feature>
<keyword evidence="3" id="KW-0808">Transferase</keyword>
<feature type="domain" description="Histidine kinase/HSP90-like ATPase" evidence="7">
    <location>
        <begin position="326"/>
        <end position="412"/>
    </location>
</feature>
<keyword evidence="6" id="KW-0812">Transmembrane</keyword>
<organism evidence="8 9">
    <name type="scientific">Actinoallomurus vinaceus</name>
    <dbReference type="NCBI Taxonomy" id="1080074"/>
    <lineage>
        <taxon>Bacteria</taxon>
        <taxon>Bacillati</taxon>
        <taxon>Actinomycetota</taxon>
        <taxon>Actinomycetes</taxon>
        <taxon>Streptosporangiales</taxon>
        <taxon>Thermomonosporaceae</taxon>
        <taxon>Actinoallomurus</taxon>
    </lineage>
</organism>
<dbReference type="EMBL" id="BAABHK010000004">
    <property type="protein sequence ID" value="GAA4626333.1"/>
    <property type="molecule type" value="Genomic_DNA"/>
</dbReference>
<evidence type="ECO:0000256" key="4">
    <source>
        <dbReference type="ARBA" id="ARBA00022777"/>
    </source>
</evidence>
<evidence type="ECO:0000256" key="6">
    <source>
        <dbReference type="SAM" id="Phobius"/>
    </source>
</evidence>
<evidence type="ECO:0000256" key="5">
    <source>
        <dbReference type="ARBA" id="ARBA00023012"/>
    </source>
</evidence>
<dbReference type="SUPFAM" id="SSF55874">
    <property type="entry name" value="ATPase domain of HSP90 chaperone/DNA topoisomerase II/histidine kinase"/>
    <property type="match status" value="1"/>
</dbReference>
<evidence type="ECO:0000259" key="7">
    <source>
        <dbReference type="Pfam" id="PF02518"/>
    </source>
</evidence>
<dbReference type="Gene3D" id="3.30.565.10">
    <property type="entry name" value="Histidine kinase-like ATPase, C-terminal domain"/>
    <property type="match status" value="1"/>
</dbReference>
<dbReference type="InterPro" id="IPR003594">
    <property type="entry name" value="HATPase_dom"/>
</dbReference>
<dbReference type="Proteomes" id="UP001501442">
    <property type="component" value="Unassembled WGS sequence"/>
</dbReference>
<gene>
    <name evidence="8" type="ORF">GCM10023196_034160</name>
</gene>
<dbReference type="InterPro" id="IPR004358">
    <property type="entry name" value="Sig_transdc_His_kin-like_C"/>
</dbReference>
<proteinExistence type="predicted"/>
<keyword evidence="4" id="KW-0418">Kinase</keyword>
<dbReference type="PRINTS" id="PR00344">
    <property type="entry name" value="BCTRLSENSOR"/>
</dbReference>
<name>A0ABP8UC92_9ACTN</name>
<keyword evidence="9" id="KW-1185">Reference proteome</keyword>
<comment type="caution">
    <text evidence="8">The sequence shown here is derived from an EMBL/GenBank/DDBJ whole genome shotgun (WGS) entry which is preliminary data.</text>
</comment>
<feature type="transmembrane region" description="Helical" evidence="6">
    <location>
        <begin position="82"/>
        <end position="99"/>
    </location>
</feature>
<protein>
    <recommendedName>
        <fullName evidence="2">histidine kinase</fullName>
        <ecNumber evidence="2">2.7.13.3</ecNumber>
    </recommendedName>
</protein>
<keyword evidence="6" id="KW-0472">Membrane</keyword>
<evidence type="ECO:0000313" key="8">
    <source>
        <dbReference type="EMBL" id="GAA4626333.1"/>
    </source>
</evidence>
<dbReference type="InterPro" id="IPR050482">
    <property type="entry name" value="Sensor_HK_TwoCompSys"/>
</dbReference>
<evidence type="ECO:0000313" key="9">
    <source>
        <dbReference type="Proteomes" id="UP001501442"/>
    </source>
</evidence>
<dbReference type="EC" id="2.7.13.3" evidence="2"/>